<dbReference type="Gene3D" id="3.40.190.10">
    <property type="entry name" value="Periplasmic binding protein-like II"/>
    <property type="match status" value="2"/>
</dbReference>
<evidence type="ECO:0000256" key="1">
    <source>
        <dbReference type="ARBA" id="ARBA00009437"/>
    </source>
</evidence>
<dbReference type="RefSeq" id="WP_088752211.1">
    <property type="nucleotide sequence ID" value="NZ_CP193789.1"/>
</dbReference>
<dbReference type="SUPFAM" id="SSF46785">
    <property type="entry name" value="Winged helix' DNA-binding domain"/>
    <property type="match status" value="1"/>
</dbReference>
<dbReference type="PANTHER" id="PTHR30537:SF5">
    <property type="entry name" value="HTH-TYPE TRANSCRIPTIONAL ACTIVATOR TTDR-RELATED"/>
    <property type="match status" value="1"/>
</dbReference>
<sequence>MHLPPLKAVIAFEVVARHANISKAAEELNLTPSAVSHQISNLENFVGLKLFERTSRGVVLTAAGERYQQTLSGALALIASAAQSARADDGIEVLRVHASPSFASLWLMPRLPHFMREHPDIRIRLSASHMHSDFSRGEIDLDVRYGAVRWADLHVETIFTEEIMPMVSPAMAQRLQLRNPQQLLQESLIFSEVNLVQWPQWFAAHGIDVSPSHYALSFDRAYLAIEAAVQGLGIALDSAWLARGLLDEGRLVPLFADRKSIRVHAHHLVYPATHGKWPKVKRFTDWMAQQVDAERDRKSS</sequence>
<evidence type="ECO:0000259" key="5">
    <source>
        <dbReference type="PROSITE" id="PS50931"/>
    </source>
</evidence>
<dbReference type="GO" id="GO:0006351">
    <property type="term" value="P:DNA-templated transcription"/>
    <property type="evidence" value="ECO:0007669"/>
    <property type="project" value="TreeGrafter"/>
</dbReference>
<dbReference type="Proteomes" id="UP000197596">
    <property type="component" value="Unassembled WGS sequence"/>
</dbReference>
<dbReference type="GO" id="GO:0043565">
    <property type="term" value="F:sequence-specific DNA binding"/>
    <property type="evidence" value="ECO:0007669"/>
    <property type="project" value="TreeGrafter"/>
</dbReference>
<dbReference type="FunFam" id="1.10.10.10:FF:000001">
    <property type="entry name" value="LysR family transcriptional regulator"/>
    <property type="match status" value="1"/>
</dbReference>
<evidence type="ECO:0000256" key="4">
    <source>
        <dbReference type="ARBA" id="ARBA00023163"/>
    </source>
</evidence>
<gene>
    <name evidence="6" type="ORF">CEJ42_19440</name>
</gene>
<evidence type="ECO:0000313" key="6">
    <source>
        <dbReference type="EMBL" id="OWY27234.1"/>
    </source>
</evidence>
<proteinExistence type="inferred from homology"/>
<dbReference type="SUPFAM" id="SSF53850">
    <property type="entry name" value="Periplasmic binding protein-like II"/>
    <property type="match status" value="1"/>
</dbReference>
<accession>A0A246WLN0</accession>
<feature type="domain" description="HTH lysR-type" evidence="5">
    <location>
        <begin position="4"/>
        <end position="61"/>
    </location>
</feature>
<keyword evidence="3" id="KW-0238">DNA-binding</keyword>
<evidence type="ECO:0000256" key="2">
    <source>
        <dbReference type="ARBA" id="ARBA00023015"/>
    </source>
</evidence>
<dbReference type="Pfam" id="PF00126">
    <property type="entry name" value="HTH_1"/>
    <property type="match status" value="1"/>
</dbReference>
<comment type="similarity">
    <text evidence="1">Belongs to the LysR transcriptional regulatory family.</text>
</comment>
<evidence type="ECO:0000256" key="3">
    <source>
        <dbReference type="ARBA" id="ARBA00023125"/>
    </source>
</evidence>
<dbReference type="PRINTS" id="PR00039">
    <property type="entry name" value="HTHLYSR"/>
</dbReference>
<protein>
    <submittedName>
        <fullName evidence="6">LysR family transcriptional regulator</fullName>
    </submittedName>
</protein>
<dbReference type="InterPro" id="IPR005119">
    <property type="entry name" value="LysR_subst-bd"/>
</dbReference>
<keyword evidence="2" id="KW-0805">Transcription regulation</keyword>
<dbReference type="InterPro" id="IPR036388">
    <property type="entry name" value="WH-like_DNA-bd_sf"/>
</dbReference>
<dbReference type="PANTHER" id="PTHR30537">
    <property type="entry name" value="HTH-TYPE TRANSCRIPTIONAL REGULATOR"/>
    <property type="match status" value="1"/>
</dbReference>
<dbReference type="PROSITE" id="PS50931">
    <property type="entry name" value="HTH_LYSR"/>
    <property type="match status" value="1"/>
</dbReference>
<dbReference type="InterPro" id="IPR058163">
    <property type="entry name" value="LysR-type_TF_proteobact-type"/>
</dbReference>
<name>A0A246WLN0_9BURK</name>
<dbReference type="EMBL" id="NJGU01000011">
    <property type="protein sequence ID" value="OWY27234.1"/>
    <property type="molecule type" value="Genomic_DNA"/>
</dbReference>
<keyword evidence="4" id="KW-0804">Transcription</keyword>
<dbReference type="GO" id="GO:0003700">
    <property type="term" value="F:DNA-binding transcription factor activity"/>
    <property type="evidence" value="ECO:0007669"/>
    <property type="project" value="InterPro"/>
</dbReference>
<dbReference type="CDD" id="cd08432">
    <property type="entry name" value="PBP2_GcdR_TrpI_HvrB_AmpR_like"/>
    <property type="match status" value="1"/>
</dbReference>
<dbReference type="Pfam" id="PF03466">
    <property type="entry name" value="LysR_substrate"/>
    <property type="match status" value="1"/>
</dbReference>
<evidence type="ECO:0000313" key="7">
    <source>
        <dbReference type="Proteomes" id="UP000197596"/>
    </source>
</evidence>
<dbReference type="AlphaFoldDB" id="A0A246WLN0"/>
<dbReference type="Gene3D" id="1.10.10.10">
    <property type="entry name" value="Winged helix-like DNA-binding domain superfamily/Winged helix DNA-binding domain"/>
    <property type="match status" value="1"/>
</dbReference>
<comment type="caution">
    <text evidence="6">The sequence shown here is derived from an EMBL/GenBank/DDBJ whole genome shotgun (WGS) entry which is preliminary data.</text>
</comment>
<organism evidence="6 7">
    <name type="scientific">Herbaspirillum robiniae</name>
    <dbReference type="NCBI Taxonomy" id="2014887"/>
    <lineage>
        <taxon>Bacteria</taxon>
        <taxon>Pseudomonadati</taxon>
        <taxon>Pseudomonadota</taxon>
        <taxon>Betaproteobacteria</taxon>
        <taxon>Burkholderiales</taxon>
        <taxon>Oxalobacteraceae</taxon>
        <taxon>Herbaspirillum</taxon>
    </lineage>
</organism>
<reference evidence="6 7" key="1">
    <citation type="submission" date="2017-06" db="EMBL/GenBank/DDBJ databases">
        <title>Herbaspirillum phytohormonus sp. nov., isolated from the root nodule of Robinia pseudoacacia in lead-zinc mine.</title>
        <authorList>
            <person name="Fan M."/>
            <person name="Lin Y."/>
        </authorList>
    </citation>
    <scope>NUCLEOTIDE SEQUENCE [LARGE SCALE GENOMIC DNA]</scope>
    <source>
        <strain evidence="6 7">HZ10</strain>
    </source>
</reference>
<dbReference type="InterPro" id="IPR036390">
    <property type="entry name" value="WH_DNA-bd_sf"/>
</dbReference>
<dbReference type="InterPro" id="IPR000847">
    <property type="entry name" value="LysR_HTH_N"/>
</dbReference>